<gene>
    <name evidence="2" type="ORF">SNEC2469_LOCUS10214</name>
</gene>
<feature type="region of interest" description="Disordered" evidence="1">
    <location>
        <begin position="222"/>
        <end position="266"/>
    </location>
</feature>
<feature type="compositionally biased region" description="Acidic residues" evidence="1">
    <location>
        <begin position="168"/>
        <end position="180"/>
    </location>
</feature>
<keyword evidence="3" id="KW-1185">Reference proteome</keyword>
<name>A0A812Q6X1_9DINO</name>
<evidence type="ECO:0000313" key="3">
    <source>
        <dbReference type="Proteomes" id="UP000601435"/>
    </source>
</evidence>
<dbReference type="Proteomes" id="UP000601435">
    <property type="component" value="Unassembled WGS sequence"/>
</dbReference>
<evidence type="ECO:0000313" key="2">
    <source>
        <dbReference type="EMBL" id="CAE7378225.1"/>
    </source>
</evidence>
<dbReference type="EMBL" id="CAJNJA010016298">
    <property type="protein sequence ID" value="CAE7378225.1"/>
    <property type="molecule type" value="Genomic_DNA"/>
</dbReference>
<dbReference type="AlphaFoldDB" id="A0A812Q6X1"/>
<dbReference type="OrthoDB" id="417514at2759"/>
<evidence type="ECO:0000256" key="1">
    <source>
        <dbReference type="SAM" id="MobiDB-lite"/>
    </source>
</evidence>
<organism evidence="2 3">
    <name type="scientific">Symbiodinium necroappetens</name>
    <dbReference type="NCBI Taxonomy" id="1628268"/>
    <lineage>
        <taxon>Eukaryota</taxon>
        <taxon>Sar</taxon>
        <taxon>Alveolata</taxon>
        <taxon>Dinophyceae</taxon>
        <taxon>Suessiales</taxon>
        <taxon>Symbiodiniaceae</taxon>
        <taxon>Symbiodinium</taxon>
    </lineage>
</organism>
<comment type="caution">
    <text evidence="2">The sequence shown here is derived from an EMBL/GenBank/DDBJ whole genome shotgun (WGS) entry which is preliminary data.</text>
</comment>
<feature type="region of interest" description="Disordered" evidence="1">
    <location>
        <begin position="168"/>
        <end position="193"/>
    </location>
</feature>
<protein>
    <submittedName>
        <fullName evidence="2">Uncharacterized protein</fullName>
    </submittedName>
</protein>
<sequence>MSGSRGRPKDMTEVRLTPEERQVVVDGIVVPDHVVEVKNPRDIFDSVGVPKDLNSHQKSPQHAGLSAIDKASWLLLPLLKASPTHPLAPETLEHVMYSILRGWVKNLQVELVVVLAQDVKVLLQSVRRTRRSWRYIGKQVERKWPSRADNYPRILEMLQIIDDAIGEDSQETAVAPEDDTAAERDESGEIMDAWGIQQPESIEEKLRAKRKAVLLDLQDKQVQIEDSDEEPALDAGPGEQLVAPHGEAPDALVPAAPHGEAPDALVPAAPLPVAPEAARAAATADGVAYVPRPESADAARPRIYIYIHIHSKPNPKP</sequence>
<accession>A0A812Q6X1</accession>
<reference evidence="2" key="1">
    <citation type="submission" date="2021-02" db="EMBL/GenBank/DDBJ databases">
        <authorList>
            <person name="Dougan E. K."/>
            <person name="Rhodes N."/>
            <person name="Thang M."/>
            <person name="Chan C."/>
        </authorList>
    </citation>
    <scope>NUCLEOTIDE SEQUENCE</scope>
</reference>
<proteinExistence type="predicted"/>